<accession>A0ABN6H0T2</accession>
<evidence type="ECO:0000313" key="3">
    <source>
        <dbReference type="EMBL" id="BCX47164.1"/>
    </source>
</evidence>
<gene>
    <name evidence="3" type="ORF">HAHE_10720</name>
</gene>
<dbReference type="PANTHER" id="PTHR21666">
    <property type="entry name" value="PEPTIDASE-RELATED"/>
    <property type="match status" value="1"/>
</dbReference>
<proteinExistence type="predicted"/>
<feature type="signal peptide" evidence="1">
    <location>
        <begin position="1"/>
        <end position="27"/>
    </location>
</feature>
<name>A0ABN6H0T2_9BACT</name>
<evidence type="ECO:0000259" key="2">
    <source>
        <dbReference type="Pfam" id="PF01551"/>
    </source>
</evidence>
<dbReference type="InterPro" id="IPR050570">
    <property type="entry name" value="Cell_wall_metabolism_enzyme"/>
</dbReference>
<dbReference type="Proteomes" id="UP001374893">
    <property type="component" value="Chromosome"/>
</dbReference>
<reference evidence="3 4" key="1">
    <citation type="submission" date="2021-06" db="EMBL/GenBank/DDBJ databases">
        <title>Complete genome of Haloferula helveola possessing various polysaccharide degrading enzymes.</title>
        <authorList>
            <person name="Takami H."/>
            <person name="Huang C."/>
            <person name="Hamasaki K."/>
        </authorList>
    </citation>
    <scope>NUCLEOTIDE SEQUENCE [LARGE SCALE GENOMIC DNA]</scope>
    <source>
        <strain evidence="3 4">CN-1</strain>
    </source>
</reference>
<dbReference type="InterPro" id="IPR011055">
    <property type="entry name" value="Dup_hybrid_motif"/>
</dbReference>
<dbReference type="Pfam" id="PF01551">
    <property type="entry name" value="Peptidase_M23"/>
    <property type="match status" value="1"/>
</dbReference>
<dbReference type="CDD" id="cd12797">
    <property type="entry name" value="M23_peptidase"/>
    <property type="match status" value="1"/>
</dbReference>
<protein>
    <recommendedName>
        <fullName evidence="2">M23ase beta-sheet core domain-containing protein</fullName>
    </recommendedName>
</protein>
<dbReference type="Gene3D" id="2.70.70.10">
    <property type="entry name" value="Glucose Permease (Domain IIA)"/>
    <property type="match status" value="1"/>
</dbReference>
<organism evidence="3 4">
    <name type="scientific">Haloferula helveola</name>
    <dbReference type="NCBI Taxonomy" id="490095"/>
    <lineage>
        <taxon>Bacteria</taxon>
        <taxon>Pseudomonadati</taxon>
        <taxon>Verrucomicrobiota</taxon>
        <taxon>Verrucomicrobiia</taxon>
        <taxon>Verrucomicrobiales</taxon>
        <taxon>Verrucomicrobiaceae</taxon>
        <taxon>Haloferula</taxon>
    </lineage>
</organism>
<keyword evidence="4" id="KW-1185">Reference proteome</keyword>
<dbReference type="EMBL" id="AP024702">
    <property type="protein sequence ID" value="BCX47164.1"/>
    <property type="molecule type" value="Genomic_DNA"/>
</dbReference>
<dbReference type="SUPFAM" id="SSF51261">
    <property type="entry name" value="Duplicated hybrid motif"/>
    <property type="match status" value="1"/>
</dbReference>
<feature type="domain" description="M23ase beta-sheet core" evidence="2">
    <location>
        <begin position="80"/>
        <end position="167"/>
    </location>
</feature>
<keyword evidence="1" id="KW-0732">Signal</keyword>
<feature type="chain" id="PRO_5046611884" description="M23ase beta-sheet core domain-containing protein" evidence="1">
    <location>
        <begin position="28"/>
        <end position="220"/>
    </location>
</feature>
<dbReference type="InterPro" id="IPR016047">
    <property type="entry name" value="M23ase_b-sheet_dom"/>
</dbReference>
<evidence type="ECO:0000313" key="4">
    <source>
        <dbReference type="Proteomes" id="UP001374893"/>
    </source>
</evidence>
<dbReference type="PANTHER" id="PTHR21666:SF270">
    <property type="entry name" value="MUREIN HYDROLASE ACTIVATOR ENVC"/>
    <property type="match status" value="1"/>
</dbReference>
<sequence length="220" mass="24695">MLSQTLTWLRRLIMVGFACLCVGPAVAGKTVRVAIADGFDFPVGKPNAEGYYKARGLRLRSPTHFGEDWNGRGGGNTDLRDPVYATANGVVVWAYDVRSGWGNVVIIRHAYRDPKTGQVRYCDSLYGHLNDMYAKVGQQVKRGDKIGTIGTNRGMYAAHLHFEIRHNIYIGMHRNSVAANYTNWADPTDFINKYRRLNREWGKQAVPIGTCPEYKGFHGL</sequence>
<evidence type="ECO:0000256" key="1">
    <source>
        <dbReference type="SAM" id="SignalP"/>
    </source>
</evidence>
<dbReference type="RefSeq" id="WP_338689210.1">
    <property type="nucleotide sequence ID" value="NZ_AP024702.1"/>
</dbReference>